<organism evidence="4 5">
    <name type="scientific">Paenibacillus popilliae ATCC 14706</name>
    <dbReference type="NCBI Taxonomy" id="1212764"/>
    <lineage>
        <taxon>Bacteria</taxon>
        <taxon>Bacillati</taxon>
        <taxon>Bacillota</taxon>
        <taxon>Bacilli</taxon>
        <taxon>Bacillales</taxon>
        <taxon>Paenibacillaceae</taxon>
        <taxon>Paenibacillus</taxon>
    </lineage>
</organism>
<dbReference type="Proteomes" id="UP000029453">
    <property type="component" value="Unassembled WGS sequence"/>
</dbReference>
<evidence type="ECO:0000256" key="1">
    <source>
        <dbReference type="SAM" id="Coils"/>
    </source>
</evidence>
<dbReference type="EMBL" id="BALG01000475">
    <property type="protein sequence ID" value="GAC44383.1"/>
    <property type="molecule type" value="Genomic_DNA"/>
</dbReference>
<evidence type="ECO:0000259" key="2">
    <source>
        <dbReference type="Pfam" id="PF13005"/>
    </source>
</evidence>
<dbReference type="PANTHER" id="PTHR33678">
    <property type="entry name" value="BLL1576 PROTEIN"/>
    <property type="match status" value="1"/>
</dbReference>
<keyword evidence="5" id="KW-1185">Reference proteome</keyword>
<dbReference type="Pfam" id="PF13007">
    <property type="entry name" value="LZ_Tnp_IS66"/>
    <property type="match status" value="1"/>
</dbReference>
<reference evidence="4 5" key="1">
    <citation type="submission" date="2012-10" db="EMBL/GenBank/DDBJ databases">
        <title>Draft Genome Sequence of Paenibacillus popilliae ATCC 14706T.</title>
        <authorList>
            <person name="Iiyama K."/>
            <person name="Mori K."/>
            <person name="Mon H."/>
            <person name="Chieda Y."/>
            <person name="Lee J.M."/>
            <person name="Kusakabe T."/>
            <person name="Tashiro K."/>
            <person name="Asano S."/>
            <person name="Yasunaga-Aoki C."/>
            <person name="Shimizu S."/>
        </authorList>
    </citation>
    <scope>NUCLEOTIDE SEQUENCE [LARGE SCALE GENOMIC DNA]</scope>
    <source>
        <strain evidence="4 5">ATCC 14706</strain>
    </source>
</reference>
<feature type="non-terminal residue" evidence="4">
    <location>
        <position position="190"/>
    </location>
</feature>
<evidence type="ECO:0000313" key="4">
    <source>
        <dbReference type="EMBL" id="GAC44383.1"/>
    </source>
</evidence>
<feature type="domain" description="Transposase TnpC homeodomain" evidence="3">
    <location>
        <begin position="33"/>
        <end position="104"/>
    </location>
</feature>
<feature type="domain" description="Transposase IS66 zinc-finger binding" evidence="2">
    <location>
        <begin position="112"/>
        <end position="156"/>
    </location>
</feature>
<evidence type="ECO:0000259" key="3">
    <source>
        <dbReference type="Pfam" id="PF13007"/>
    </source>
</evidence>
<gene>
    <name evidence="4" type="ORF">PPOP_3787</name>
</gene>
<proteinExistence type="predicted"/>
<sequence>MKKESESLTLEQLQQQNAKLEQQNTELSAKLKWYEEQFRLAQQKRFGASSEKTHPDQLELNLFNEAEVLAVPNAEPEKEQIAYERRKSSGKREADLSKLPLETVTYTLAEGEQICACCGGSLHEMATQTRREIAVVPPQVKVVQHVRQVYACRHCERHELHTPIVTAPMPRPAYPGSLASPSAMAHVMCQ</sequence>
<dbReference type="RefSeq" id="WP_006288202.1">
    <property type="nucleotide sequence ID" value="NZ_BALG01000475.1"/>
</dbReference>
<protein>
    <submittedName>
        <fullName evidence="4">Transposase and inactivated derivative</fullName>
    </submittedName>
</protein>
<dbReference type="InterPro" id="IPR024463">
    <property type="entry name" value="Transposase_TnpC_homeodom"/>
</dbReference>
<evidence type="ECO:0000313" key="5">
    <source>
        <dbReference type="Proteomes" id="UP000029453"/>
    </source>
</evidence>
<dbReference type="Pfam" id="PF13005">
    <property type="entry name" value="zf-IS66"/>
    <property type="match status" value="1"/>
</dbReference>
<keyword evidence="1" id="KW-0175">Coiled coil</keyword>
<dbReference type="PANTHER" id="PTHR33678:SF1">
    <property type="entry name" value="BLL1576 PROTEIN"/>
    <property type="match status" value="1"/>
</dbReference>
<feature type="coiled-coil region" evidence="1">
    <location>
        <begin position="3"/>
        <end position="37"/>
    </location>
</feature>
<name>M9M8P7_PAEPP</name>
<dbReference type="InterPro" id="IPR024474">
    <property type="entry name" value="Znf_dom_IS66"/>
</dbReference>
<comment type="caution">
    <text evidence="4">The sequence shown here is derived from an EMBL/GenBank/DDBJ whole genome shotgun (WGS) entry which is preliminary data.</text>
</comment>
<accession>M9M8P7</accession>
<dbReference type="InterPro" id="IPR052344">
    <property type="entry name" value="Transposase-related"/>
</dbReference>
<dbReference type="AlphaFoldDB" id="M9M8P7"/>